<keyword evidence="5" id="KW-0378">Hydrolase</keyword>
<dbReference type="EMBL" id="MG000157">
    <property type="protein sequence ID" value="AVI09716.1"/>
    <property type="molecule type" value="Genomic_DNA"/>
</dbReference>
<comment type="similarity">
    <text evidence="3">Belongs to the Nudix hydrolase family.</text>
</comment>
<dbReference type="Proteomes" id="UP000595695">
    <property type="component" value="Segment"/>
</dbReference>
<evidence type="ECO:0000256" key="2">
    <source>
        <dbReference type="ARBA" id="ARBA00001946"/>
    </source>
</evidence>
<comment type="cofactor">
    <cofactor evidence="2">
        <name>Mg(2+)</name>
        <dbReference type="ChEBI" id="CHEBI:18420"/>
    </cofactor>
</comment>
<name>A0A2P1A9H2_SHEV</name>
<evidence type="ECO:0000256" key="7">
    <source>
        <dbReference type="ARBA" id="ARBA00023211"/>
    </source>
</evidence>
<keyword evidence="6" id="KW-0460">Magnesium</keyword>
<comment type="cofactor">
    <cofactor evidence="1">
        <name>Mn(2+)</name>
        <dbReference type="ChEBI" id="CHEBI:29035"/>
    </cofactor>
</comment>
<dbReference type="InterPro" id="IPR015797">
    <property type="entry name" value="NUDIX_hydrolase-like_dom_sf"/>
</dbReference>
<dbReference type="InterPro" id="IPR000086">
    <property type="entry name" value="NUDIX_hydrolase_dom"/>
</dbReference>
<feature type="domain" description="Nudix hydrolase" evidence="8">
    <location>
        <begin position="38"/>
        <end position="220"/>
    </location>
</feature>
<dbReference type="InterPro" id="IPR003300">
    <property type="entry name" value="Viral_VD9"/>
</dbReference>
<dbReference type="EMBL" id="MG000156">
    <property type="protein sequence ID" value="AVI09582.1"/>
    <property type="molecule type" value="Genomic_DNA"/>
</dbReference>
<evidence type="ECO:0000313" key="12">
    <source>
        <dbReference type="EMBL" id="QQG63032.1"/>
    </source>
</evidence>
<dbReference type="PROSITE" id="PS51462">
    <property type="entry name" value="NUDIX"/>
    <property type="match status" value="1"/>
</dbReference>
<evidence type="ECO:0000256" key="4">
    <source>
        <dbReference type="ARBA" id="ARBA00022723"/>
    </source>
</evidence>
<dbReference type="Gene3D" id="3.90.79.10">
    <property type="entry name" value="Nucleoside Triphosphate Pyrophosphohydrolase"/>
    <property type="match status" value="1"/>
</dbReference>
<reference evidence="12" key="2">
    <citation type="journal article" date="2020" name="Microorganisms">
        <title>Establishment of a Challenge Model for Sheeppox Virus Infection.</title>
        <authorList>
            <person name="Wolff J."/>
            <person name="Abd El Rahman S."/>
            <person name="King J."/>
            <person name="El-Beskawy M."/>
            <person name="Pohlmann A."/>
            <person name="Beer M."/>
            <person name="Hoffmann B."/>
        </authorList>
    </citation>
    <scope>NUCLEOTIDE SEQUENCE [LARGE SCALE GENOMIC DNA]</scope>
    <source>
        <strain evidence="12">V123</strain>
    </source>
</reference>
<evidence type="ECO:0000259" key="8">
    <source>
        <dbReference type="PROSITE" id="PS51462"/>
    </source>
</evidence>
<evidence type="ECO:0000256" key="5">
    <source>
        <dbReference type="ARBA" id="ARBA00022801"/>
    </source>
</evidence>
<dbReference type="Proteomes" id="UP000593595">
    <property type="component" value="Segment"/>
</dbReference>
<organismHost>
    <name type="scientific">Ovis aries</name>
    <name type="common">Sheep</name>
    <dbReference type="NCBI Taxonomy" id="9940"/>
</organismHost>
<keyword evidence="4" id="KW-0479">Metal-binding</keyword>
<dbReference type="GO" id="GO:0016787">
    <property type="term" value="F:hydrolase activity"/>
    <property type="evidence" value="ECO:0007669"/>
    <property type="project" value="UniProtKB-KW"/>
</dbReference>
<dbReference type="SUPFAM" id="SSF55811">
    <property type="entry name" value="Nudix"/>
    <property type="match status" value="1"/>
</dbReference>
<dbReference type="Proteomes" id="UP000318262">
    <property type="component" value="Segment"/>
</dbReference>
<proteinExistence type="inferred from homology"/>
<evidence type="ECO:0000256" key="3">
    <source>
        <dbReference type="ARBA" id="ARBA00005582"/>
    </source>
</evidence>
<evidence type="ECO:0000313" key="9">
    <source>
        <dbReference type="EMBL" id="AVI09582.1"/>
    </source>
</evidence>
<dbReference type="Proteomes" id="UP000316666">
    <property type="component" value="Genome"/>
</dbReference>
<protein>
    <submittedName>
        <fullName evidence="10">MutT motif</fullName>
    </submittedName>
    <submittedName>
        <fullName evidence="11">mRNA decapping enzyme</fullName>
    </submittedName>
</protein>
<evidence type="ECO:0000313" key="10">
    <source>
        <dbReference type="EMBL" id="AVI09716.1"/>
    </source>
</evidence>
<gene>
    <name evidence="10" type="primary">82</name>
</gene>
<evidence type="ECO:0000313" key="11">
    <source>
        <dbReference type="EMBL" id="QOK36674.1"/>
    </source>
</evidence>
<dbReference type="PRINTS" id="PR01363">
    <property type="entry name" value="VD09PROTEIN"/>
</dbReference>
<evidence type="ECO:0000256" key="1">
    <source>
        <dbReference type="ARBA" id="ARBA00001936"/>
    </source>
</evidence>
<dbReference type="EMBL" id="MW020571">
    <property type="protein sequence ID" value="QOK36674.1"/>
    <property type="molecule type" value="Genomic_DNA"/>
</dbReference>
<sequence length="226" mass="26445">MKNNNVLYLSYLEMLVTMIETDRENVTIEKVNEIPYEKNTHVFAICITSDGKPLIAARRNSFAFQEIMSQRVSPTSILKVSKHLLKYMYNNEIKEIQRRLLKGSYLNVSQMTNNSFEELILLGGKINKYESISDCLQREIQEESDSKLTIKCFGNKCVKLTIFDKLFDKTYISYCTTCYITETISQAISSIIYNVEIRELKSLFECFKNDKYHYLLFIYNTLVNSK</sequence>
<dbReference type="GO" id="GO:0046872">
    <property type="term" value="F:metal ion binding"/>
    <property type="evidence" value="ECO:0007669"/>
    <property type="project" value="UniProtKB-KW"/>
</dbReference>
<accession>A0A2P1A9H2</accession>
<organism evidence="10">
    <name type="scientific">Sheeppox virus</name>
    <name type="common">SPPV</name>
    <dbReference type="NCBI Taxonomy" id="10266"/>
    <lineage>
        <taxon>Viruses</taxon>
        <taxon>Varidnaviria</taxon>
        <taxon>Bamfordvirae</taxon>
        <taxon>Nucleocytoviricota</taxon>
        <taxon>Pokkesviricetes</taxon>
        <taxon>Chitovirales</taxon>
        <taxon>Poxviridae</taxon>
        <taxon>Chordopoxvirinae</taxon>
        <taxon>Capripoxvirus</taxon>
        <taxon>Capripoxvirus sheeppox</taxon>
    </lineage>
</organism>
<reference evidence="10" key="1">
    <citation type="submission" date="2017-09" db="EMBL/GenBank/DDBJ databases">
        <authorList>
            <person name="Ehlers B."/>
            <person name="Leendertz F.H."/>
        </authorList>
    </citation>
    <scope>NUCLEOTIDE SEQUENCE</scope>
    <source>
        <strain evidence="9">Jaipur</strain>
        <strain evidence="10">Romanian Fenner</strain>
    </source>
</reference>
<keyword evidence="7" id="KW-0464">Manganese</keyword>
<evidence type="ECO:0000256" key="6">
    <source>
        <dbReference type="ARBA" id="ARBA00022842"/>
    </source>
</evidence>
<reference evidence="11" key="3">
    <citation type="journal article" date="2020" name="Viruses">
        <title>Experimental Infection and Genetic Characterization of Two Different Capripox Virus Isolates in Small Ruminants.</title>
        <authorList>
            <person name="Wolff J."/>
            <person name="King J."/>
            <person name="Moritz T."/>
            <person name="Pohlmann A."/>
            <person name="Hoffmann D."/>
            <person name="Beer M."/>
            <person name="Hoffmann B."/>
        </authorList>
    </citation>
    <scope>NUCLEOTIDE SEQUENCE [LARGE SCALE GENOMIC DNA]</scope>
    <source>
        <strain evidence="11">V104</strain>
    </source>
</reference>
<dbReference type="EMBL" id="MW167070">
    <property type="protein sequence ID" value="QQG63032.1"/>
    <property type="molecule type" value="Genomic_DNA"/>
</dbReference>